<feature type="compositionally biased region" description="Polar residues" evidence="1">
    <location>
        <begin position="54"/>
        <end position="66"/>
    </location>
</feature>
<dbReference type="Proteomes" id="UP001266305">
    <property type="component" value="Unassembled WGS sequence"/>
</dbReference>
<evidence type="ECO:0000313" key="3">
    <source>
        <dbReference type="Proteomes" id="UP001266305"/>
    </source>
</evidence>
<sequence length="81" mass="9246">MQAELSLSHFRRILDPWHPKSPLGTRASSIQDCPSRSKDPSRTRRAKRDLPERTATQQPEATSFQQDPEAPKIPKKGRRKG</sequence>
<evidence type="ECO:0000313" key="2">
    <source>
        <dbReference type="EMBL" id="KAK2103379.1"/>
    </source>
</evidence>
<name>A0ABQ9V1X8_SAGOE</name>
<feature type="region of interest" description="Disordered" evidence="1">
    <location>
        <begin position="1"/>
        <end position="81"/>
    </location>
</feature>
<accession>A0ABQ9V1X8</accession>
<organism evidence="2 3">
    <name type="scientific">Saguinus oedipus</name>
    <name type="common">Cotton-top tamarin</name>
    <name type="synonym">Oedipomidas oedipus</name>
    <dbReference type="NCBI Taxonomy" id="9490"/>
    <lineage>
        <taxon>Eukaryota</taxon>
        <taxon>Metazoa</taxon>
        <taxon>Chordata</taxon>
        <taxon>Craniata</taxon>
        <taxon>Vertebrata</taxon>
        <taxon>Euteleostomi</taxon>
        <taxon>Mammalia</taxon>
        <taxon>Eutheria</taxon>
        <taxon>Euarchontoglires</taxon>
        <taxon>Primates</taxon>
        <taxon>Haplorrhini</taxon>
        <taxon>Platyrrhini</taxon>
        <taxon>Cebidae</taxon>
        <taxon>Callitrichinae</taxon>
        <taxon>Saguinus</taxon>
    </lineage>
</organism>
<reference evidence="2 3" key="1">
    <citation type="submission" date="2023-05" db="EMBL/GenBank/DDBJ databases">
        <title>B98-5 Cell Line De Novo Hybrid Assembly: An Optical Mapping Approach.</title>
        <authorList>
            <person name="Kananen K."/>
            <person name="Auerbach J.A."/>
            <person name="Kautto E."/>
            <person name="Blachly J.S."/>
        </authorList>
    </citation>
    <scope>NUCLEOTIDE SEQUENCE [LARGE SCALE GENOMIC DNA]</scope>
    <source>
        <strain evidence="2">B95-8</strain>
        <tissue evidence="2">Cell line</tissue>
    </source>
</reference>
<comment type="caution">
    <text evidence="2">The sequence shown here is derived from an EMBL/GenBank/DDBJ whole genome shotgun (WGS) entry which is preliminary data.</text>
</comment>
<gene>
    <name evidence="2" type="primary">NEIL1_2</name>
    <name evidence="2" type="ORF">P7K49_017235</name>
</gene>
<keyword evidence="3" id="KW-1185">Reference proteome</keyword>
<dbReference type="EMBL" id="JASSZA010000008">
    <property type="protein sequence ID" value="KAK2103379.1"/>
    <property type="molecule type" value="Genomic_DNA"/>
</dbReference>
<protein>
    <submittedName>
        <fullName evidence="2">Endonuclease 8-like 1</fullName>
    </submittedName>
</protein>
<feature type="compositionally biased region" description="Basic and acidic residues" evidence="1">
    <location>
        <begin position="35"/>
        <end position="52"/>
    </location>
</feature>
<proteinExistence type="predicted"/>
<evidence type="ECO:0000256" key="1">
    <source>
        <dbReference type="SAM" id="MobiDB-lite"/>
    </source>
</evidence>